<evidence type="ECO:0008006" key="3">
    <source>
        <dbReference type="Google" id="ProtNLM"/>
    </source>
</evidence>
<organism evidence="1 2">
    <name type="scientific">Candidatus Gottesmanbacteria bacterium GW2011_GWA1_34_13</name>
    <dbReference type="NCBI Taxonomy" id="1618434"/>
    <lineage>
        <taxon>Bacteria</taxon>
        <taxon>Candidatus Gottesmaniibacteriota</taxon>
    </lineage>
</organism>
<dbReference type="PATRIC" id="fig|1618434.3.peg.66"/>
<dbReference type="PANTHER" id="PTHR42866:SF1">
    <property type="entry name" value="SPORE COAT POLYSACCHARIDE BIOSYNTHESIS PROTEIN SPSF"/>
    <property type="match status" value="1"/>
</dbReference>
<dbReference type="Pfam" id="PF02348">
    <property type="entry name" value="CTP_transf_3"/>
    <property type="match status" value="1"/>
</dbReference>
<dbReference type="EMBL" id="LBPN01000001">
    <property type="protein sequence ID" value="KKP59986.1"/>
    <property type="molecule type" value="Genomic_DNA"/>
</dbReference>
<dbReference type="PANTHER" id="PTHR42866">
    <property type="entry name" value="3-DEOXY-MANNO-OCTULOSONATE CYTIDYLYLTRANSFERASE"/>
    <property type="match status" value="1"/>
</dbReference>
<dbReference type="GO" id="GO:0005829">
    <property type="term" value="C:cytosol"/>
    <property type="evidence" value="ECO:0007669"/>
    <property type="project" value="TreeGrafter"/>
</dbReference>
<dbReference type="STRING" id="1618434.UR52_C0001G0066"/>
<dbReference type="SUPFAM" id="SSF53448">
    <property type="entry name" value="Nucleotide-diphospho-sugar transferases"/>
    <property type="match status" value="1"/>
</dbReference>
<sequence>MSHKYGIVVQARCGSTRLPNKILLPICKKTVLEHIIRRLNRVKKSSILIIATTIEKKDLEILKICFNLQTHVYCGSTNDVLDRYYQAARLFQLQNIIRITSDCPLIDPQLVDQMILCHEKQKNDYSTNSQPPTYPDGEDIEIMTYLTLKKTWQKAKLLSEREHVTSFIYKHPKLFSIFDFKNSIDLSNKRWTLDYPEDYKFIKKIYQGLYNIKPYFSISDIIKFIQKHPELENINKYISRNIGYQKSLKLDKKVVI</sequence>
<proteinExistence type="predicted"/>
<evidence type="ECO:0000313" key="1">
    <source>
        <dbReference type="EMBL" id="KKP59986.1"/>
    </source>
</evidence>
<dbReference type="Proteomes" id="UP000034176">
    <property type="component" value="Unassembled WGS sequence"/>
</dbReference>
<protein>
    <recommendedName>
        <fullName evidence="3">Acylneuraminate cytidylyltransferase</fullName>
    </recommendedName>
</protein>
<evidence type="ECO:0000313" key="2">
    <source>
        <dbReference type="Proteomes" id="UP000034176"/>
    </source>
</evidence>
<dbReference type="InterPro" id="IPR029044">
    <property type="entry name" value="Nucleotide-diphossugar_trans"/>
</dbReference>
<reference evidence="1 2" key="1">
    <citation type="journal article" date="2015" name="Nature">
        <title>rRNA introns, odd ribosomes, and small enigmatic genomes across a large radiation of phyla.</title>
        <authorList>
            <person name="Brown C.T."/>
            <person name="Hug L.A."/>
            <person name="Thomas B.C."/>
            <person name="Sharon I."/>
            <person name="Castelle C.J."/>
            <person name="Singh A."/>
            <person name="Wilkins M.J."/>
            <person name="Williams K.H."/>
            <person name="Banfield J.F."/>
        </authorList>
    </citation>
    <scope>NUCLEOTIDE SEQUENCE [LARGE SCALE GENOMIC DNA]</scope>
</reference>
<dbReference type="AlphaFoldDB" id="A0A0G0B8E6"/>
<dbReference type="CDD" id="cd02518">
    <property type="entry name" value="GT2_SpsF"/>
    <property type="match status" value="1"/>
</dbReference>
<dbReference type="Gene3D" id="3.90.550.10">
    <property type="entry name" value="Spore Coat Polysaccharide Biosynthesis Protein SpsA, Chain A"/>
    <property type="match status" value="1"/>
</dbReference>
<comment type="caution">
    <text evidence="1">The sequence shown here is derived from an EMBL/GenBank/DDBJ whole genome shotgun (WGS) entry which is preliminary data.</text>
</comment>
<accession>A0A0G0B8E6</accession>
<name>A0A0G0B8E6_9BACT</name>
<gene>
    <name evidence="1" type="ORF">UR52_C0001G0066</name>
</gene>
<dbReference type="InterPro" id="IPR003329">
    <property type="entry name" value="Cytidylyl_trans"/>
</dbReference>